<evidence type="ECO:0008006" key="6">
    <source>
        <dbReference type="Google" id="ProtNLM"/>
    </source>
</evidence>
<dbReference type="InterPro" id="IPR011010">
    <property type="entry name" value="DNA_brk_join_enz"/>
</dbReference>
<dbReference type="SUPFAM" id="SSF56349">
    <property type="entry name" value="DNA breaking-rejoining enzymes"/>
    <property type="match status" value="1"/>
</dbReference>
<dbReference type="InterPro" id="IPR031872">
    <property type="entry name" value="NDC10_II"/>
</dbReference>
<dbReference type="GO" id="GO:0060963">
    <property type="term" value="P:positive regulation of ribosomal protein gene transcription by RNA polymerase II"/>
    <property type="evidence" value="ECO:0007669"/>
    <property type="project" value="TreeGrafter"/>
</dbReference>
<feature type="domain" description="Ndc10" evidence="3">
    <location>
        <begin position="233"/>
        <end position="448"/>
    </location>
</feature>
<dbReference type="InterPro" id="IPR022210">
    <property type="entry name" value="TF_GCR1-like"/>
</dbReference>
<organism evidence="4 5">
    <name type="scientific">Thamnidium elegans</name>
    <dbReference type="NCBI Taxonomy" id="101142"/>
    <lineage>
        <taxon>Eukaryota</taxon>
        <taxon>Fungi</taxon>
        <taxon>Fungi incertae sedis</taxon>
        <taxon>Mucoromycota</taxon>
        <taxon>Mucoromycotina</taxon>
        <taxon>Mucoromycetes</taxon>
        <taxon>Mucorales</taxon>
        <taxon>Mucorineae</taxon>
        <taxon>Mucoraceae</taxon>
        <taxon>Thamnidium</taxon>
    </lineage>
</organism>
<dbReference type="Pfam" id="PF12550">
    <property type="entry name" value="GCR1_C"/>
    <property type="match status" value="1"/>
</dbReference>
<dbReference type="Pfam" id="PF16787">
    <property type="entry name" value="NDC10_II"/>
    <property type="match status" value="1"/>
</dbReference>
<evidence type="ECO:0000259" key="3">
    <source>
        <dbReference type="Pfam" id="PF16787"/>
    </source>
</evidence>
<feature type="compositionally biased region" description="Low complexity" evidence="1">
    <location>
        <begin position="528"/>
        <end position="549"/>
    </location>
</feature>
<comment type="caution">
    <text evidence="4">The sequence shown here is derived from an EMBL/GenBank/DDBJ whole genome shotgun (WGS) entry which is preliminary data.</text>
</comment>
<feature type="domain" description="Transcription activator GCR1-like" evidence="2">
    <location>
        <begin position="590"/>
        <end position="635"/>
    </location>
</feature>
<dbReference type="AlphaFoldDB" id="A0A8H7VZ59"/>
<reference evidence="4" key="1">
    <citation type="submission" date="2021-01" db="EMBL/GenBank/DDBJ databases">
        <title>Metabolic potential, ecology and presence of endohyphal bacteria is reflected in genomic diversity of Mucoromycotina.</title>
        <authorList>
            <person name="Muszewska A."/>
            <person name="Okrasinska A."/>
            <person name="Steczkiewicz K."/>
            <person name="Drgas O."/>
            <person name="Orlowska M."/>
            <person name="Perlinska-Lenart U."/>
            <person name="Aleksandrzak-Piekarczyk T."/>
            <person name="Szatraj K."/>
            <person name="Zielenkiewicz U."/>
            <person name="Pilsyk S."/>
            <person name="Malc E."/>
            <person name="Mieczkowski P."/>
            <person name="Kruszewska J.S."/>
            <person name="Biernat P."/>
            <person name="Pawlowska J."/>
        </authorList>
    </citation>
    <scope>NUCLEOTIDE SEQUENCE</scope>
    <source>
        <strain evidence="4">WA0000018081</strain>
    </source>
</reference>
<accession>A0A8H7VZ59</accession>
<feature type="region of interest" description="Disordered" evidence="1">
    <location>
        <begin position="528"/>
        <end position="558"/>
    </location>
</feature>
<feature type="region of interest" description="Disordered" evidence="1">
    <location>
        <begin position="108"/>
        <end position="145"/>
    </location>
</feature>
<gene>
    <name evidence="4" type="ORF">INT48_006213</name>
</gene>
<dbReference type="GO" id="GO:0000981">
    <property type="term" value="F:DNA-binding transcription factor activity, RNA polymerase II-specific"/>
    <property type="evidence" value="ECO:0007669"/>
    <property type="project" value="TreeGrafter"/>
</dbReference>
<evidence type="ECO:0000313" key="5">
    <source>
        <dbReference type="Proteomes" id="UP000613177"/>
    </source>
</evidence>
<dbReference type="Gene3D" id="1.10.443.20">
    <property type="entry name" value="Centromere DNA-binding protein complex CBF3 subunit, domain 2"/>
    <property type="match status" value="1"/>
</dbReference>
<dbReference type="InterPro" id="IPR038279">
    <property type="entry name" value="Ndc10_dom2_sf"/>
</dbReference>
<dbReference type="PANTHER" id="PTHR37784:SF2">
    <property type="entry name" value="HIGH-OSMOLARITY-INDUCED TRANSCRIPTION PROTEIN 1"/>
    <property type="match status" value="1"/>
</dbReference>
<evidence type="ECO:0000313" key="4">
    <source>
        <dbReference type="EMBL" id="KAG2234068.1"/>
    </source>
</evidence>
<evidence type="ECO:0000259" key="2">
    <source>
        <dbReference type="Pfam" id="PF12550"/>
    </source>
</evidence>
<dbReference type="PANTHER" id="PTHR37784">
    <property type="entry name" value="PROTEIN MSN1"/>
    <property type="match status" value="1"/>
</dbReference>
<keyword evidence="5" id="KW-1185">Reference proteome</keyword>
<dbReference type="EMBL" id="JAEPRE010000062">
    <property type="protein sequence ID" value="KAG2234068.1"/>
    <property type="molecule type" value="Genomic_DNA"/>
</dbReference>
<protein>
    <recommendedName>
        <fullName evidence="6">Ndc10 domain-containing protein</fullName>
    </recommendedName>
</protein>
<name>A0A8H7VZ59_9FUNG</name>
<dbReference type="Proteomes" id="UP000613177">
    <property type="component" value="Unassembled WGS sequence"/>
</dbReference>
<dbReference type="InterPro" id="IPR052146">
    <property type="entry name" value="HOT1"/>
</dbReference>
<sequence length="659" mass="75165">MNRNSKVLKSTKFLEIFEKGLSGSNSGFVNDQNNYAALPLASSQHIDTMNQYYAYVQGVEAAAQDTVEKAKKDRPKNTTKSYKAKKKKNPYIGVIDTVPQVINREYKKKETKRKNRSINEKVGDAVTDEDAPNTTGIENGPILPADSDLVHSEELISEILNDDNLTNELLERDSHQLHQLNIARPHPRGKLVETLVRRLQYEHQKHRRDNYVDRAVGTAADGYSTSAQMEQLHFGLLPGERLIMMEFPDLQAMLLENEGITPCHALVMVLKQGKTNQEGRLEFAACLRNKNVYICPQMILSFYLFYRWHIAGEAFPEFNENRDWFDFKLTRFKLNPKKAISYDHHLHCMKEAFKAVGLHSKPKTHAMRGSGSRMAEILGTSEAAIRRLGRWNSSALTTSYLTHLPTEALRTLAGFTKDAGQYYLVRATVLPPEELSKKVFPRLDYWWNLINFVYFTPSDLNHALETTEESSDLFLQRAVPHVENHLKDLKTQHMGPFLRVNTEAHSMMQQWNQIVTKGAALNVRLNIPSQSQQQQPEQSSSAVSPQQVSHQEEVSISLGEVPSTNISSSIIENDAELPSRVSLSFPSSSAKKWRGSSKESKFYQRRQKVIKKIESFITNNNYSKDEELRILEEKRVKNSTGELSIHRISELLDTFFPLS</sequence>
<proteinExistence type="predicted"/>
<evidence type="ECO:0000256" key="1">
    <source>
        <dbReference type="SAM" id="MobiDB-lite"/>
    </source>
</evidence>
<dbReference type="GO" id="GO:0000978">
    <property type="term" value="F:RNA polymerase II cis-regulatory region sequence-specific DNA binding"/>
    <property type="evidence" value="ECO:0007669"/>
    <property type="project" value="TreeGrafter"/>
</dbReference>